<dbReference type="Proteomes" id="UP000652681">
    <property type="component" value="Unassembled WGS sequence"/>
</dbReference>
<organism evidence="1 2">
    <name type="scientific">Taishania pollutisoli</name>
    <dbReference type="NCBI Taxonomy" id="2766479"/>
    <lineage>
        <taxon>Bacteria</taxon>
        <taxon>Pseudomonadati</taxon>
        <taxon>Bacteroidota</taxon>
        <taxon>Flavobacteriia</taxon>
        <taxon>Flavobacteriales</taxon>
        <taxon>Crocinitomicaceae</taxon>
        <taxon>Taishania</taxon>
    </lineage>
</organism>
<dbReference type="InterPro" id="IPR032577">
    <property type="entry name" value="DUF4920"/>
</dbReference>
<dbReference type="AlphaFoldDB" id="A0A8J6PDT4"/>
<proteinExistence type="predicted"/>
<evidence type="ECO:0000313" key="1">
    <source>
        <dbReference type="EMBL" id="MBC9813497.1"/>
    </source>
</evidence>
<dbReference type="Pfam" id="PF16267">
    <property type="entry name" value="DUF4920"/>
    <property type="match status" value="1"/>
</dbReference>
<evidence type="ECO:0000313" key="2">
    <source>
        <dbReference type="Proteomes" id="UP000652681"/>
    </source>
</evidence>
<dbReference type="PROSITE" id="PS51257">
    <property type="entry name" value="PROKAR_LIPOPROTEIN"/>
    <property type="match status" value="1"/>
</dbReference>
<sequence length="162" mass="18157">MKKLLFPLLAGIVLVSCSQQQPEATEEKIALGESYGPAKVDVEKAISVQEFFTDFEKKDGPEEYTIEGKIVEVCQKAGCWVGIDDGNNDYFMVRFKDHFTIPLDTKTDTYAYMHGVATWDSIPVAQLKEDAAAEGKTKEEIDRITQPKYTFAYVADGIVMKK</sequence>
<dbReference type="EMBL" id="JACVEL010000011">
    <property type="protein sequence ID" value="MBC9813497.1"/>
    <property type="molecule type" value="Genomic_DNA"/>
</dbReference>
<keyword evidence="2" id="KW-1185">Reference proteome</keyword>
<reference evidence="1" key="1">
    <citation type="submission" date="2020-09" db="EMBL/GenBank/DDBJ databases">
        <title>Taishania pollutisoli gen. nov., sp. nov., Isolated from Tetrabromobisphenol A-Contaminated Soil.</title>
        <authorList>
            <person name="Chen Q."/>
        </authorList>
    </citation>
    <scope>NUCLEOTIDE SEQUENCE</scope>
    <source>
        <strain evidence="1">CZZ-1</strain>
    </source>
</reference>
<dbReference type="RefSeq" id="WP_163491612.1">
    <property type="nucleotide sequence ID" value="NZ_JACVEL010000011.1"/>
</dbReference>
<protein>
    <submittedName>
        <fullName evidence="1">DUF4920 domain-containing protein</fullName>
    </submittedName>
</protein>
<gene>
    <name evidence="1" type="ORF">H9Y05_13550</name>
</gene>
<comment type="caution">
    <text evidence="1">The sequence shown here is derived from an EMBL/GenBank/DDBJ whole genome shotgun (WGS) entry which is preliminary data.</text>
</comment>
<name>A0A8J6PDT4_9FLAO</name>
<accession>A0A8J6PDT4</accession>